<dbReference type="GeneID" id="7830881"/>
<dbReference type="PANTHER" id="PTHR11319:SF35">
    <property type="entry name" value="OUTER MEMBRANE PROTEIN PMPC-RELATED"/>
    <property type="match status" value="1"/>
</dbReference>
<dbReference type="SUPFAM" id="SSF51126">
    <property type="entry name" value="Pectin lyase-like"/>
    <property type="match status" value="1"/>
</dbReference>
<dbReference type="OrthoDB" id="77931at2759"/>
<feature type="transmembrane region" description="Helical" evidence="9">
    <location>
        <begin position="1086"/>
        <end position="1112"/>
    </location>
</feature>
<sequence>MIVQNNNIQQAILNLKDGVFQNLLLYQNSKNTQAVPFQLQSDYNLEITIDNCLFQNITLQSIQFTLTYSTSALWIQNYVGNVLIKNSQFYNSNSNSEYGLIYIQANQITLDTVQFRNFTFPQDKTSPMFQQNGAMLNAKAEVIKIQKSNFNQATAIKGSFLYLISFGQLFQVSISDTTFSEGYALLDGGAIYIDSGGQQLQFDCQNCQFSNLYTLSQFASTIGQEKYQIGKSKVQNEIKFQGGFIKNIFGVTENQFIDVSNSNLQFSQIPTITSEQFDSNTEPQQQYITKYKGLQQQATLVNLQKSSLKIQESKFSNIKIQSFNSVLPLLISSTSSNITISNTKFEDSVFTNSAIYTLQSNIQLQNVSFNNVVQAATNRRTLQQDIYSNPSPIGASLIICQQSTVSIQQKSSFIGTSCKSNCNGGAIQLLQSTISIDDTIFQKIDSSFGGAIYIEGINNTNTISNTQFMSCISQNDGGALYLKALQQDKFDLTLQGSSFVKNSCKSRGGAIYVDSDVMNSLKQTIQIVNSQIIHNQASIGGGIFQQNISINTQKNNIIDSNTGTIYGNDSISYPSKLKVSNMDEFLKINLGMLEENKIVINDFRSGANLTNIQFVLLNDKDEVIYPITQEDYDTYKLSVAFDPKTPNIIQYSIDGSIQASYNKQLQAFNFENITLVGKPGSSAYIQFSSKQIYVVDSQQANFIQNYTFNILINFRLCGPGEQIAQIGQVTQCQQCPVNYYSFNVENCQDCPTGATCNGGTNVVANKGYWRKSHFSSLIISCSNLPDNCAGGDYGDNICYEGHIGALCEECDIYGNYWGESYAKSSKYSCTKCSEIKGNIWIVVLMTIWTLISMCLAIKGDVDQLKERAAFLTIQKNLQKKCSNKYLQRNLTPNQKTELQSFSTITKQKTQNQIKERQQKQKIIRTDEEKSGVYIKMLTNYVQIVGSIATFNLSIPSGIFEFPQSVGQPLKQTMNSLDCALQEMNSSIPIIYLRLLFSVLIPFIYMAIFLFCMLLYFLYKKSTADKNNSKKEQFPWYILATAIMFLIIYVQPDLVAQIIALLSCREIGDTEYILSNVSFICYNKEHIFYALILIVPMLLIWMIILPGILFILLRRNRQNLDSIEVKLKYGFLYKEYQTHAFYWEFIKMAEKLAIILALNFYSQSINTKAILVFVVITSYGLLAMIIHPYLESDVNEIDVNSTHICALTVLLGLFMYQNKYPYFVYSALVLIVAINAWFLIKLLNKIIGGYLPKIKQSLQQLVKTLSAKISYFKKFVKDEEKNKKQMKPEVKEKLLFLCKKFAALDPQKKKKIYIEAYELRLVEEYRHIFDRSQFQQLVDQENPTQQKTEANFLESSKLIQQEKEDTNLRDNKQKDNLESLFNLHKKQDSDNNLIQNENNQTNTSRTEEKPKSKFYIEAFGETLKEDQVNIEMKKESDDD</sequence>
<protein>
    <submittedName>
        <fullName evidence="10">Transmembrane protein, putative</fullName>
    </submittedName>
</protein>
<dbReference type="GO" id="GO:0005576">
    <property type="term" value="C:extracellular region"/>
    <property type="evidence" value="ECO:0007669"/>
    <property type="project" value="UniProtKB-SubCell"/>
</dbReference>
<name>Q241M8_TETTS</name>
<dbReference type="HOGENOM" id="CLU_001085_1_0_1"/>
<accession>Q241M8</accession>
<dbReference type="RefSeq" id="XP_001022787.2">
    <property type="nucleotide sequence ID" value="XM_001022787.2"/>
</dbReference>
<feature type="compositionally biased region" description="Low complexity" evidence="8">
    <location>
        <begin position="1390"/>
        <end position="1402"/>
    </location>
</feature>
<dbReference type="Proteomes" id="UP000009168">
    <property type="component" value="Unassembled WGS sequence"/>
</dbReference>
<feature type="transmembrane region" description="Helical" evidence="9">
    <location>
        <begin position="1033"/>
        <end position="1049"/>
    </location>
</feature>
<dbReference type="NCBIfam" id="TIGR01376">
    <property type="entry name" value="POMP_repeat"/>
    <property type="match status" value="1"/>
</dbReference>
<proteinExistence type="predicted"/>
<evidence type="ECO:0000256" key="8">
    <source>
        <dbReference type="SAM" id="MobiDB-lite"/>
    </source>
</evidence>
<reference evidence="11" key="1">
    <citation type="journal article" date="2006" name="PLoS Biol.">
        <title>Macronuclear genome sequence of the ciliate Tetrahymena thermophila, a model eukaryote.</title>
        <authorList>
            <person name="Eisen J.A."/>
            <person name="Coyne R.S."/>
            <person name="Wu M."/>
            <person name="Wu D."/>
            <person name="Thiagarajan M."/>
            <person name="Wortman J.R."/>
            <person name="Badger J.H."/>
            <person name="Ren Q."/>
            <person name="Amedeo P."/>
            <person name="Jones K.M."/>
            <person name="Tallon L.J."/>
            <person name="Delcher A.L."/>
            <person name="Salzberg S.L."/>
            <person name="Silva J.C."/>
            <person name="Haas B.J."/>
            <person name="Majoros W.H."/>
            <person name="Farzad M."/>
            <person name="Carlton J.M."/>
            <person name="Smith R.K. Jr."/>
            <person name="Garg J."/>
            <person name="Pearlman R.E."/>
            <person name="Karrer K.M."/>
            <person name="Sun L."/>
            <person name="Manning G."/>
            <person name="Elde N.C."/>
            <person name="Turkewitz A.P."/>
            <person name="Asai D.J."/>
            <person name="Wilkes D.E."/>
            <person name="Wang Y."/>
            <person name="Cai H."/>
            <person name="Collins K."/>
            <person name="Stewart B.A."/>
            <person name="Lee S.R."/>
            <person name="Wilamowska K."/>
            <person name="Weinberg Z."/>
            <person name="Ruzzo W.L."/>
            <person name="Wloga D."/>
            <person name="Gaertig J."/>
            <person name="Frankel J."/>
            <person name="Tsao C.-C."/>
            <person name="Gorovsky M.A."/>
            <person name="Keeling P.J."/>
            <person name="Waller R.F."/>
            <person name="Patron N.J."/>
            <person name="Cherry J.M."/>
            <person name="Stover N.A."/>
            <person name="Krieger C.J."/>
            <person name="del Toro C."/>
            <person name="Ryder H.F."/>
            <person name="Williamson S.C."/>
            <person name="Barbeau R.A."/>
            <person name="Hamilton E.P."/>
            <person name="Orias E."/>
        </authorList>
    </citation>
    <scope>NUCLEOTIDE SEQUENCE [LARGE SCALE GENOMIC DNA]</scope>
    <source>
        <strain evidence="11">SB210</strain>
    </source>
</reference>
<feature type="transmembrane region" description="Helical" evidence="9">
    <location>
        <begin position="1168"/>
        <end position="1189"/>
    </location>
</feature>
<feature type="region of interest" description="Disordered" evidence="8">
    <location>
        <begin position="1383"/>
        <end position="1411"/>
    </location>
</feature>
<evidence type="ECO:0000256" key="2">
    <source>
        <dbReference type="ARBA" id="ARBA00004442"/>
    </source>
</evidence>
<evidence type="ECO:0000256" key="9">
    <source>
        <dbReference type="SAM" id="Phobius"/>
    </source>
</evidence>
<organism evidence="10 11">
    <name type="scientific">Tetrahymena thermophila (strain SB210)</name>
    <dbReference type="NCBI Taxonomy" id="312017"/>
    <lineage>
        <taxon>Eukaryota</taxon>
        <taxon>Sar</taxon>
        <taxon>Alveolata</taxon>
        <taxon>Ciliophora</taxon>
        <taxon>Intramacronucleata</taxon>
        <taxon>Oligohymenophorea</taxon>
        <taxon>Hymenostomatida</taxon>
        <taxon>Tetrahymenina</taxon>
        <taxon>Tetrahymenidae</taxon>
        <taxon>Tetrahymena</taxon>
    </lineage>
</organism>
<evidence type="ECO:0000256" key="1">
    <source>
        <dbReference type="ARBA" id="ARBA00004196"/>
    </source>
</evidence>
<keyword evidence="9 10" id="KW-0812">Transmembrane</keyword>
<evidence type="ECO:0000313" key="10">
    <source>
        <dbReference type="EMBL" id="EAS02542.2"/>
    </source>
</evidence>
<dbReference type="PANTHER" id="PTHR11319">
    <property type="entry name" value="G PROTEIN-COUPLED RECEPTOR-RELATED"/>
    <property type="match status" value="1"/>
</dbReference>
<dbReference type="EMBL" id="GG662532">
    <property type="protein sequence ID" value="EAS02542.2"/>
    <property type="molecule type" value="Genomic_DNA"/>
</dbReference>
<evidence type="ECO:0000313" key="11">
    <source>
        <dbReference type="Proteomes" id="UP000009168"/>
    </source>
</evidence>
<gene>
    <name evidence="10" type="ORF">TTHERM_00630620</name>
</gene>
<evidence type="ECO:0000256" key="4">
    <source>
        <dbReference type="ARBA" id="ARBA00022525"/>
    </source>
</evidence>
<feature type="transmembrane region" description="Helical" evidence="9">
    <location>
        <begin position="1196"/>
        <end position="1215"/>
    </location>
</feature>
<keyword evidence="4" id="KW-0964">Secreted</keyword>
<evidence type="ECO:0000256" key="3">
    <source>
        <dbReference type="ARBA" id="ARBA00004613"/>
    </source>
</evidence>
<feature type="transmembrane region" description="Helical" evidence="9">
    <location>
        <begin position="990"/>
        <end position="1018"/>
    </location>
</feature>
<evidence type="ECO:0000256" key="7">
    <source>
        <dbReference type="ARBA" id="ARBA00023237"/>
    </source>
</evidence>
<evidence type="ECO:0000256" key="6">
    <source>
        <dbReference type="ARBA" id="ARBA00023136"/>
    </source>
</evidence>
<evidence type="ECO:0000256" key="5">
    <source>
        <dbReference type="ARBA" id="ARBA00022729"/>
    </source>
</evidence>
<keyword evidence="6 9" id="KW-0472">Membrane</keyword>
<keyword evidence="9" id="KW-1133">Transmembrane helix</keyword>
<keyword evidence="5" id="KW-0732">Signal</keyword>
<dbReference type="KEGG" id="tet:TTHERM_00630620"/>
<dbReference type="InterPro" id="IPR003368">
    <property type="entry name" value="POMP_repeat"/>
</dbReference>
<dbReference type="eggNOG" id="ENOG502R2EU">
    <property type="taxonomic scope" value="Eukaryota"/>
</dbReference>
<feature type="transmembrane region" description="Helical" evidence="9">
    <location>
        <begin position="1221"/>
        <end position="1242"/>
    </location>
</feature>
<dbReference type="InParanoid" id="Q241M8"/>
<keyword evidence="11" id="KW-1185">Reference proteome</keyword>
<comment type="subcellular location">
    <subcellularLocation>
        <location evidence="1">Cell envelope</location>
    </subcellularLocation>
    <subcellularLocation>
        <location evidence="2">Cell outer membrane</location>
    </subcellularLocation>
    <subcellularLocation>
        <location evidence="3">Secreted</location>
    </subcellularLocation>
</comment>
<dbReference type="InterPro" id="IPR011050">
    <property type="entry name" value="Pectin_lyase_fold/virulence"/>
</dbReference>
<keyword evidence="7" id="KW-0998">Cell outer membrane</keyword>